<organism evidence="1">
    <name type="scientific">Spongospora subterranea</name>
    <dbReference type="NCBI Taxonomy" id="70186"/>
    <lineage>
        <taxon>Eukaryota</taxon>
        <taxon>Sar</taxon>
        <taxon>Rhizaria</taxon>
        <taxon>Endomyxa</taxon>
        <taxon>Phytomyxea</taxon>
        <taxon>Plasmodiophorida</taxon>
        <taxon>Plasmodiophoridae</taxon>
        <taxon>Spongospora</taxon>
    </lineage>
</organism>
<reference evidence="1" key="1">
    <citation type="submission" date="2015-04" db="EMBL/GenBank/DDBJ databases">
        <title>The genome sequence of the plant pathogenic Rhizarian Plasmodiophora brassicae reveals insights in its biotrophic life cycle and the origin of chitin synthesis.</title>
        <authorList>
            <person name="Schwelm A."/>
            <person name="Fogelqvist J."/>
            <person name="Knaust A."/>
            <person name="Julke S."/>
            <person name="Lilja T."/>
            <person name="Dhandapani V."/>
            <person name="Bonilla-Rosso G."/>
            <person name="Karlsson M."/>
            <person name="Shevchenko A."/>
            <person name="Choi S.R."/>
            <person name="Kim H.G."/>
            <person name="Park J.Y."/>
            <person name="Lim Y.P."/>
            <person name="Ludwig-Muller J."/>
            <person name="Dixelius C."/>
        </authorList>
    </citation>
    <scope>NUCLEOTIDE SEQUENCE</scope>
    <source>
        <tissue evidence="1">Potato root galls</tissue>
    </source>
</reference>
<dbReference type="EMBL" id="HACM01003262">
    <property type="protein sequence ID" value="CRZ03704.1"/>
    <property type="molecule type" value="Transcribed_RNA"/>
</dbReference>
<accession>A0A0H5R649</accession>
<proteinExistence type="predicted"/>
<name>A0A0H5R649_9EUKA</name>
<feature type="non-terminal residue" evidence="1">
    <location>
        <position position="1"/>
    </location>
</feature>
<feature type="non-terminal residue" evidence="1">
    <location>
        <position position="128"/>
    </location>
</feature>
<protein>
    <submittedName>
        <fullName evidence="1">Uncharacterized protein</fullName>
    </submittedName>
</protein>
<dbReference type="AlphaFoldDB" id="A0A0H5R649"/>
<sequence>GPDQQLIRFTESLKYYLKHLPTVPKLDSFRTLQFQLNAITSSYFANSEYSLPHQDIKVVFESIAEAVQDAIRDLNLQCEAPKVTEELLRILGVRCFSDEPLGVEKRFPERQSDLSFDAHLLVDIFRAK</sequence>
<evidence type="ECO:0000313" key="1">
    <source>
        <dbReference type="EMBL" id="CRZ03704.1"/>
    </source>
</evidence>